<sequence>MREYSVGKSYCFSRANLLSLVTALGSGKWLIGPSCGFERVGATGNSNPSATISVARVVRPVCLGTKPTGPNDDLVEELVKAPSEGELREECPKVELREPDREVVLELEEATSTSRVKNAGGGGVLAAGPRGRARLKRGNNIGNLFRLPILILSRDAGHHPAINKGWEVEELWVLILHLGASLPLTDVPTGRAR</sequence>
<keyword evidence="2" id="KW-1185">Reference proteome</keyword>
<gene>
    <name evidence="1" type="ORF">Cgig2_020948</name>
</gene>
<dbReference type="Proteomes" id="UP001153076">
    <property type="component" value="Unassembled WGS sequence"/>
</dbReference>
<accession>A0A9Q1JKC5</accession>
<reference evidence="1" key="1">
    <citation type="submission" date="2022-04" db="EMBL/GenBank/DDBJ databases">
        <title>Carnegiea gigantea Genome sequencing and assembly v2.</title>
        <authorList>
            <person name="Copetti D."/>
            <person name="Sanderson M.J."/>
            <person name="Burquez A."/>
            <person name="Wojciechowski M.F."/>
        </authorList>
    </citation>
    <scope>NUCLEOTIDE SEQUENCE</scope>
    <source>
        <strain evidence="1">SGP5-SGP5p</strain>
        <tissue evidence="1">Aerial part</tissue>
    </source>
</reference>
<name>A0A9Q1JKC5_9CARY</name>
<organism evidence="1 2">
    <name type="scientific">Carnegiea gigantea</name>
    <dbReference type="NCBI Taxonomy" id="171969"/>
    <lineage>
        <taxon>Eukaryota</taxon>
        <taxon>Viridiplantae</taxon>
        <taxon>Streptophyta</taxon>
        <taxon>Embryophyta</taxon>
        <taxon>Tracheophyta</taxon>
        <taxon>Spermatophyta</taxon>
        <taxon>Magnoliopsida</taxon>
        <taxon>eudicotyledons</taxon>
        <taxon>Gunneridae</taxon>
        <taxon>Pentapetalae</taxon>
        <taxon>Caryophyllales</taxon>
        <taxon>Cactineae</taxon>
        <taxon>Cactaceae</taxon>
        <taxon>Cactoideae</taxon>
        <taxon>Echinocereeae</taxon>
        <taxon>Carnegiea</taxon>
    </lineage>
</organism>
<evidence type="ECO:0000313" key="1">
    <source>
        <dbReference type="EMBL" id="KAJ8423411.1"/>
    </source>
</evidence>
<dbReference type="AlphaFoldDB" id="A0A9Q1JKC5"/>
<evidence type="ECO:0000313" key="2">
    <source>
        <dbReference type="Proteomes" id="UP001153076"/>
    </source>
</evidence>
<dbReference type="EMBL" id="JAKOGI010001966">
    <property type="protein sequence ID" value="KAJ8423411.1"/>
    <property type="molecule type" value="Genomic_DNA"/>
</dbReference>
<protein>
    <submittedName>
        <fullName evidence="1">Uncharacterized protein</fullName>
    </submittedName>
</protein>
<proteinExistence type="predicted"/>
<comment type="caution">
    <text evidence="1">The sequence shown here is derived from an EMBL/GenBank/DDBJ whole genome shotgun (WGS) entry which is preliminary data.</text>
</comment>